<dbReference type="EMBL" id="QQAV01000019">
    <property type="protein sequence ID" value="RDI16832.1"/>
    <property type="molecule type" value="Genomic_DNA"/>
</dbReference>
<gene>
    <name evidence="2" type="ORF">DFR41_1191</name>
</gene>
<evidence type="ECO:0000313" key="2">
    <source>
        <dbReference type="EMBL" id="RDI16832.1"/>
    </source>
</evidence>
<feature type="compositionally biased region" description="Low complexity" evidence="1">
    <location>
        <begin position="199"/>
        <end position="219"/>
    </location>
</feature>
<proteinExistence type="predicted"/>
<organism evidence="2 3">
    <name type="scientific">Pseudacidovorax intermedius</name>
    <dbReference type="NCBI Taxonomy" id="433924"/>
    <lineage>
        <taxon>Bacteria</taxon>
        <taxon>Pseudomonadati</taxon>
        <taxon>Pseudomonadota</taxon>
        <taxon>Betaproteobacteria</taxon>
        <taxon>Burkholderiales</taxon>
        <taxon>Comamonadaceae</taxon>
        <taxon>Pseudacidovorax</taxon>
    </lineage>
</organism>
<dbReference type="AlphaFoldDB" id="A0A370F4G3"/>
<evidence type="ECO:0000256" key="1">
    <source>
        <dbReference type="SAM" id="MobiDB-lite"/>
    </source>
</evidence>
<sequence length="219" mass="22952">ALCPLALLGTAFYPVLVHRLAASLHASSPHSVALVQLRFTSFVVINLRRDLHPQEGAHAGRTKKGRPCRAPLVCRQSSAGNGVRIGRPAGFAAGIPFAMHGRLRLCRRSRFPRGARPGTTASCAGRRRRPVGRARFSGGAVGGWRVGHGDGAEVASPEIAQAPGPSAAARKSMKLRSAGAMYCRLAYTAKSVVASVRHSGSNSTSRPSARSSSTSQAGR</sequence>
<dbReference type="Proteomes" id="UP000255265">
    <property type="component" value="Unassembled WGS sequence"/>
</dbReference>
<reference evidence="2 3" key="1">
    <citation type="submission" date="2018-07" db="EMBL/GenBank/DDBJ databases">
        <title>Genomic Encyclopedia of Type Strains, Phase IV (KMG-IV): sequencing the most valuable type-strain genomes for metagenomic binning, comparative biology and taxonomic classification.</title>
        <authorList>
            <person name="Goeker M."/>
        </authorList>
    </citation>
    <scope>NUCLEOTIDE SEQUENCE [LARGE SCALE GENOMIC DNA]</scope>
    <source>
        <strain evidence="2 3">DSM 21352</strain>
    </source>
</reference>
<keyword evidence="3" id="KW-1185">Reference proteome</keyword>
<evidence type="ECO:0000313" key="3">
    <source>
        <dbReference type="Proteomes" id="UP000255265"/>
    </source>
</evidence>
<feature type="non-terminal residue" evidence="2">
    <location>
        <position position="1"/>
    </location>
</feature>
<accession>A0A370F4G3</accession>
<feature type="region of interest" description="Disordered" evidence="1">
    <location>
        <begin position="195"/>
        <end position="219"/>
    </location>
</feature>
<protein>
    <submittedName>
        <fullName evidence="2">Uncharacterized protein</fullName>
    </submittedName>
</protein>
<name>A0A370F4G3_9BURK</name>
<comment type="caution">
    <text evidence="2">The sequence shown here is derived from an EMBL/GenBank/DDBJ whole genome shotgun (WGS) entry which is preliminary data.</text>
</comment>